<feature type="transmembrane region" description="Helical" evidence="8">
    <location>
        <begin position="510"/>
        <end position="528"/>
    </location>
</feature>
<dbReference type="PANTHER" id="PTHR42718">
    <property type="entry name" value="MAJOR FACILITATOR SUPERFAMILY MULTIDRUG TRANSPORTER MFSC"/>
    <property type="match status" value="1"/>
</dbReference>
<keyword evidence="3" id="KW-0813">Transport</keyword>
<keyword evidence="11" id="KW-1185">Reference proteome</keyword>
<dbReference type="OrthoDB" id="9771737at2"/>
<dbReference type="InterPro" id="IPR036259">
    <property type="entry name" value="MFS_trans_sf"/>
</dbReference>
<feature type="transmembrane region" description="Helical" evidence="8">
    <location>
        <begin position="397"/>
        <end position="416"/>
    </location>
</feature>
<keyword evidence="5 8" id="KW-0812">Transmembrane</keyword>
<dbReference type="GO" id="GO:0005886">
    <property type="term" value="C:plasma membrane"/>
    <property type="evidence" value="ECO:0007669"/>
    <property type="project" value="UniProtKB-SubCell"/>
</dbReference>
<feature type="transmembrane region" description="Helical" evidence="8">
    <location>
        <begin position="428"/>
        <end position="445"/>
    </location>
</feature>
<keyword evidence="7 8" id="KW-0472">Membrane</keyword>
<feature type="transmembrane region" description="Helical" evidence="8">
    <location>
        <begin position="191"/>
        <end position="213"/>
    </location>
</feature>
<dbReference type="InterPro" id="IPR020846">
    <property type="entry name" value="MFS_dom"/>
</dbReference>
<dbReference type="Pfam" id="PF07690">
    <property type="entry name" value="MFS_1"/>
    <property type="match status" value="1"/>
</dbReference>
<dbReference type="PROSITE" id="PS50850">
    <property type="entry name" value="MFS"/>
    <property type="match status" value="1"/>
</dbReference>
<name>A0A512DT82_9PROT</name>
<feature type="transmembrane region" description="Helical" evidence="8">
    <location>
        <begin position="104"/>
        <end position="127"/>
    </location>
</feature>
<evidence type="ECO:0000256" key="6">
    <source>
        <dbReference type="ARBA" id="ARBA00022989"/>
    </source>
</evidence>
<feature type="transmembrane region" description="Helical" evidence="8">
    <location>
        <begin position="257"/>
        <end position="278"/>
    </location>
</feature>
<dbReference type="InterPro" id="IPR004638">
    <property type="entry name" value="EmrB-like"/>
</dbReference>
<evidence type="ECO:0000256" key="3">
    <source>
        <dbReference type="ARBA" id="ARBA00022448"/>
    </source>
</evidence>
<dbReference type="CDD" id="cd17503">
    <property type="entry name" value="MFS_LmrB_MDR_like"/>
    <property type="match status" value="1"/>
</dbReference>
<evidence type="ECO:0000313" key="11">
    <source>
        <dbReference type="Proteomes" id="UP000321523"/>
    </source>
</evidence>
<dbReference type="Proteomes" id="UP000321523">
    <property type="component" value="Unassembled WGS sequence"/>
</dbReference>
<dbReference type="GO" id="GO:0022857">
    <property type="term" value="F:transmembrane transporter activity"/>
    <property type="evidence" value="ECO:0007669"/>
    <property type="project" value="InterPro"/>
</dbReference>
<protein>
    <submittedName>
        <fullName evidence="10">MFS transporter</fullName>
    </submittedName>
</protein>
<dbReference type="AlphaFoldDB" id="A0A512DT82"/>
<evidence type="ECO:0000259" key="9">
    <source>
        <dbReference type="PROSITE" id="PS50850"/>
    </source>
</evidence>
<feature type="transmembrane region" description="Helical" evidence="8">
    <location>
        <begin position="225"/>
        <end position="245"/>
    </location>
</feature>
<gene>
    <name evidence="10" type="ORF">SAE02_38250</name>
</gene>
<dbReference type="Gene3D" id="1.20.1250.20">
    <property type="entry name" value="MFS general substrate transporter like domains"/>
    <property type="match status" value="1"/>
</dbReference>
<organism evidence="10 11">
    <name type="scientific">Skermanella aerolata</name>
    <dbReference type="NCBI Taxonomy" id="393310"/>
    <lineage>
        <taxon>Bacteria</taxon>
        <taxon>Pseudomonadati</taxon>
        <taxon>Pseudomonadota</taxon>
        <taxon>Alphaproteobacteria</taxon>
        <taxon>Rhodospirillales</taxon>
        <taxon>Azospirillaceae</taxon>
        <taxon>Skermanella</taxon>
    </lineage>
</organism>
<feature type="transmembrane region" description="Helical" evidence="8">
    <location>
        <begin position="38"/>
        <end position="57"/>
    </location>
</feature>
<feature type="transmembrane region" description="Helical" evidence="8">
    <location>
        <begin position="133"/>
        <end position="153"/>
    </location>
</feature>
<proteinExistence type="inferred from homology"/>
<dbReference type="RefSeq" id="WP_084720770.1">
    <property type="nucleotide sequence ID" value="NZ_BJYZ01000018.1"/>
</dbReference>
<evidence type="ECO:0000256" key="1">
    <source>
        <dbReference type="ARBA" id="ARBA00004651"/>
    </source>
</evidence>
<keyword evidence="6 8" id="KW-1133">Transmembrane helix</keyword>
<dbReference type="EMBL" id="BJYZ01000018">
    <property type="protein sequence ID" value="GEO39677.1"/>
    <property type="molecule type" value="Genomic_DNA"/>
</dbReference>
<evidence type="ECO:0000256" key="5">
    <source>
        <dbReference type="ARBA" id="ARBA00022692"/>
    </source>
</evidence>
<evidence type="ECO:0000256" key="7">
    <source>
        <dbReference type="ARBA" id="ARBA00023136"/>
    </source>
</evidence>
<reference evidence="10 11" key="1">
    <citation type="submission" date="2019-07" db="EMBL/GenBank/DDBJ databases">
        <title>Whole genome shotgun sequence of Skermanella aerolata NBRC 106429.</title>
        <authorList>
            <person name="Hosoyama A."/>
            <person name="Uohara A."/>
            <person name="Ohji S."/>
            <person name="Ichikawa N."/>
        </authorList>
    </citation>
    <scope>NUCLEOTIDE SEQUENCE [LARGE SCALE GENOMIC DNA]</scope>
    <source>
        <strain evidence="10 11">NBRC 106429</strain>
    </source>
</reference>
<evidence type="ECO:0000256" key="2">
    <source>
        <dbReference type="ARBA" id="ARBA00008537"/>
    </source>
</evidence>
<comment type="similarity">
    <text evidence="2">Belongs to the major facilitator superfamily. EmrB family.</text>
</comment>
<evidence type="ECO:0000256" key="8">
    <source>
        <dbReference type="SAM" id="Phobius"/>
    </source>
</evidence>
<feature type="transmembrane region" description="Helical" evidence="8">
    <location>
        <begin position="77"/>
        <end position="97"/>
    </location>
</feature>
<evidence type="ECO:0000256" key="4">
    <source>
        <dbReference type="ARBA" id="ARBA00022475"/>
    </source>
</evidence>
<accession>A0A512DT82</accession>
<feature type="transmembrane region" description="Helical" evidence="8">
    <location>
        <begin position="331"/>
        <end position="353"/>
    </location>
</feature>
<feature type="transmembrane region" description="Helical" evidence="8">
    <location>
        <begin position="165"/>
        <end position="185"/>
    </location>
</feature>
<evidence type="ECO:0000313" key="10">
    <source>
        <dbReference type="EMBL" id="GEO39677.1"/>
    </source>
</evidence>
<comment type="subcellular location">
    <subcellularLocation>
        <location evidence="1">Cell membrane</location>
        <topology evidence="1">Multi-pass membrane protein</topology>
    </subcellularLocation>
</comment>
<dbReference type="InterPro" id="IPR011701">
    <property type="entry name" value="MFS"/>
</dbReference>
<sequence>MTAVLPAGPRKVLPFLFRRTAPPASLPSRTDHSMRQSLGFYAMVAGLFLAIVDTQLVTSSMKEIQGGLSAGLDEIGWVQSAYLIGEIVMIALAGTLSRAVGTRLLFTLSAIGFAVASLLCGMASSLGEMTAARALQGFLGGAMIPTLFAANILMFPPAKQVRMTVLIGLVATLAPTIGPALGGMVTQALSWRWLFFITVLPGLAVAWAVWLLVDIDKGDKAALRNFDSFGASLLAISLGSLQYVLHEGPRLQWLDDGSIRALLLAAALAGALLVWRCLWQPAAILNLGVFRNRNFTLGCLFNFALGAGLFVGDYLMAQYLGRVRGLNSEQIGYTLLVTGAFEVLGAPVSLWLATRVDPRYVLALGYALFASGLYLATGMTADWDFDELFWSQAVRGFSLMLCFVPVTGLALGTLSAGQVRDASGLFSLTRNLGGAIGLAWVATAFEDRTVLHRSRLAESLDAFDPQVQDRLAGIAAELSDVIRQDPDLAALRVMSDIVNLQAEVMAFNDLLLMLAGIMAVAVLLLPFVRRTAAA</sequence>
<dbReference type="NCBIfam" id="TIGR00711">
    <property type="entry name" value="efflux_EmrB"/>
    <property type="match status" value="1"/>
</dbReference>
<dbReference type="PANTHER" id="PTHR42718:SF9">
    <property type="entry name" value="MAJOR FACILITATOR SUPERFAMILY MULTIDRUG TRANSPORTER MFSC"/>
    <property type="match status" value="1"/>
</dbReference>
<keyword evidence="4" id="KW-1003">Cell membrane</keyword>
<feature type="transmembrane region" description="Helical" evidence="8">
    <location>
        <begin position="299"/>
        <end position="319"/>
    </location>
</feature>
<feature type="domain" description="Major facilitator superfamily (MFS) profile" evidence="9">
    <location>
        <begin position="39"/>
        <end position="533"/>
    </location>
</feature>
<feature type="transmembrane region" description="Helical" evidence="8">
    <location>
        <begin position="360"/>
        <end position="377"/>
    </location>
</feature>
<comment type="caution">
    <text evidence="10">The sequence shown here is derived from an EMBL/GenBank/DDBJ whole genome shotgun (WGS) entry which is preliminary data.</text>
</comment>
<dbReference type="SUPFAM" id="SSF103473">
    <property type="entry name" value="MFS general substrate transporter"/>
    <property type="match status" value="1"/>
</dbReference>
<dbReference type="Gene3D" id="1.20.1720.10">
    <property type="entry name" value="Multidrug resistance protein D"/>
    <property type="match status" value="1"/>
</dbReference>